<dbReference type="PATRIC" id="fig|447.4.peg.2838"/>
<dbReference type="RefSeq" id="WP_058460267.1">
    <property type="nucleotide sequence ID" value="NZ_CAAAIY010000002.1"/>
</dbReference>
<gene>
    <name evidence="2" type="ORF">Lboz_2670</name>
</gene>
<dbReference type="PANTHER" id="PTHR23026">
    <property type="entry name" value="NADPH NITROREDUCTASE"/>
    <property type="match status" value="1"/>
</dbReference>
<protein>
    <submittedName>
        <fullName evidence="2">Nitroreductase</fullName>
    </submittedName>
</protein>
<dbReference type="InterPro" id="IPR000415">
    <property type="entry name" value="Nitroreductase-like"/>
</dbReference>
<name>A0A0W0RJ80_LEGBO</name>
<dbReference type="PANTHER" id="PTHR23026:SF123">
    <property type="entry name" value="NAD(P)H NITROREDUCTASE RV3131-RELATED"/>
    <property type="match status" value="1"/>
</dbReference>
<comment type="caution">
    <text evidence="2">The sequence shown here is derived from an EMBL/GenBank/DDBJ whole genome shotgun (WGS) entry which is preliminary data.</text>
</comment>
<dbReference type="EMBL" id="LNXU01000032">
    <property type="protein sequence ID" value="KTC71093.1"/>
    <property type="molecule type" value="Genomic_DNA"/>
</dbReference>
<sequence>MATSKKPEEEKALMREVEIIYKRRSIRNYTSQKLDRTTINSLLDAAVQAPTAMQEEPWSFAVIQDQDTLDRLSDSVKALIYTESLNYSKIQMRYLQELINDPDFHAFYNASTLIIIYSKYHGHFVTADCWLAAENLILAACAHGLGTCVIGLAVSALNTPEWKTKLNIPSDITAIAPIIVGVPAVTQPVVPRKLPEVLIWK</sequence>
<proteinExistence type="predicted"/>
<dbReference type="AlphaFoldDB" id="A0A0W0RJ80"/>
<dbReference type="InterPro" id="IPR029479">
    <property type="entry name" value="Nitroreductase"/>
</dbReference>
<dbReference type="InterPro" id="IPR050627">
    <property type="entry name" value="Nitroreductase/BluB"/>
</dbReference>
<accession>A0A0W0RJ80</accession>
<feature type="domain" description="Nitroreductase" evidence="1">
    <location>
        <begin position="20"/>
        <end position="175"/>
    </location>
</feature>
<organism evidence="2 3">
    <name type="scientific">Legionella bozemanae</name>
    <name type="common">Fluoribacter bozemanae</name>
    <dbReference type="NCBI Taxonomy" id="447"/>
    <lineage>
        <taxon>Bacteria</taxon>
        <taxon>Pseudomonadati</taxon>
        <taxon>Pseudomonadota</taxon>
        <taxon>Gammaproteobacteria</taxon>
        <taxon>Legionellales</taxon>
        <taxon>Legionellaceae</taxon>
        <taxon>Legionella</taxon>
    </lineage>
</organism>
<reference evidence="2 3" key="1">
    <citation type="submission" date="2015-11" db="EMBL/GenBank/DDBJ databases">
        <title>Genomic analysis of 38 Legionella species identifies large and diverse effector repertoires.</title>
        <authorList>
            <person name="Burstein D."/>
            <person name="Amaro F."/>
            <person name="Zusman T."/>
            <person name="Lifshitz Z."/>
            <person name="Cohen O."/>
            <person name="Gilbert J.A."/>
            <person name="Pupko T."/>
            <person name="Shuman H.A."/>
            <person name="Segal G."/>
        </authorList>
    </citation>
    <scope>NUCLEOTIDE SEQUENCE [LARGE SCALE GENOMIC DNA]</scope>
    <source>
        <strain evidence="2 3">WIGA</strain>
    </source>
</reference>
<dbReference type="Pfam" id="PF00881">
    <property type="entry name" value="Nitroreductase"/>
    <property type="match status" value="1"/>
</dbReference>
<evidence type="ECO:0000313" key="3">
    <source>
        <dbReference type="Proteomes" id="UP000054695"/>
    </source>
</evidence>
<keyword evidence="3" id="KW-1185">Reference proteome</keyword>
<evidence type="ECO:0000313" key="2">
    <source>
        <dbReference type="EMBL" id="KTC71093.1"/>
    </source>
</evidence>
<dbReference type="OrthoDB" id="9784375at2"/>
<evidence type="ECO:0000259" key="1">
    <source>
        <dbReference type="Pfam" id="PF00881"/>
    </source>
</evidence>
<dbReference type="GO" id="GO:0016491">
    <property type="term" value="F:oxidoreductase activity"/>
    <property type="evidence" value="ECO:0007669"/>
    <property type="project" value="InterPro"/>
</dbReference>
<dbReference type="Gene3D" id="3.40.109.10">
    <property type="entry name" value="NADH Oxidase"/>
    <property type="match status" value="1"/>
</dbReference>
<dbReference type="STRING" id="447.Lboz_2670"/>
<dbReference type="Proteomes" id="UP000054695">
    <property type="component" value="Unassembled WGS sequence"/>
</dbReference>
<dbReference type="SUPFAM" id="SSF55469">
    <property type="entry name" value="FMN-dependent nitroreductase-like"/>
    <property type="match status" value="1"/>
</dbReference>